<dbReference type="PANTHER" id="PTHR10302">
    <property type="entry name" value="SINGLE-STRANDED DNA-BINDING PROTEIN"/>
    <property type="match status" value="1"/>
</dbReference>
<comment type="caution">
    <text evidence="2">Lacks conserved residue(s) required for the propagation of feature annotation.</text>
</comment>
<evidence type="ECO:0000256" key="3">
    <source>
        <dbReference type="PIRNR" id="PIRNR002070"/>
    </source>
</evidence>
<keyword evidence="5" id="KW-1185">Reference proteome</keyword>
<sequence>MKSYNNVTLIGRAVRDPDFKDTGNANARVQFALAVDRPYKDAEGKHPTDFLNVVAWGKLAEICHDYIQKGCLVLVSGRIQSRSYAAGAETKWITEIIADSVNILEYRQAKVAAEDKKEVKARKKAA</sequence>
<accession>A0A388TA05</accession>
<keyword evidence="1 2" id="KW-0238">DNA-binding</keyword>
<dbReference type="InterPro" id="IPR000424">
    <property type="entry name" value="Primosome_PriB/ssb"/>
</dbReference>
<proteinExistence type="inferred from homology"/>
<dbReference type="InterPro" id="IPR012340">
    <property type="entry name" value="NA-bd_OB-fold"/>
</dbReference>
<dbReference type="Pfam" id="PF00436">
    <property type="entry name" value="SSB"/>
    <property type="match status" value="1"/>
</dbReference>
<evidence type="ECO:0000256" key="1">
    <source>
        <dbReference type="ARBA" id="ARBA00023125"/>
    </source>
</evidence>
<dbReference type="GO" id="GO:0006260">
    <property type="term" value="P:DNA replication"/>
    <property type="evidence" value="ECO:0007669"/>
    <property type="project" value="InterPro"/>
</dbReference>
<dbReference type="PIRSF" id="PIRSF002070">
    <property type="entry name" value="SSB"/>
    <property type="match status" value="1"/>
</dbReference>
<dbReference type="SUPFAM" id="SSF50249">
    <property type="entry name" value="Nucleic acid-binding proteins"/>
    <property type="match status" value="1"/>
</dbReference>
<dbReference type="PROSITE" id="PS50935">
    <property type="entry name" value="SSB"/>
    <property type="match status" value="1"/>
</dbReference>
<evidence type="ECO:0000313" key="4">
    <source>
        <dbReference type="EMBL" id="GBR73410.1"/>
    </source>
</evidence>
<evidence type="ECO:0000256" key="2">
    <source>
        <dbReference type="HAMAP-Rule" id="MF_00984"/>
    </source>
</evidence>
<dbReference type="NCBIfam" id="TIGR00621">
    <property type="entry name" value="ssb"/>
    <property type="match status" value="1"/>
</dbReference>
<name>A0A388TA05_TERA1</name>
<evidence type="ECO:0000313" key="5">
    <source>
        <dbReference type="Proteomes" id="UP000269352"/>
    </source>
</evidence>
<dbReference type="GO" id="GO:0009295">
    <property type="term" value="C:nucleoid"/>
    <property type="evidence" value="ECO:0007669"/>
    <property type="project" value="TreeGrafter"/>
</dbReference>
<dbReference type="GO" id="GO:0003697">
    <property type="term" value="F:single-stranded DNA binding"/>
    <property type="evidence" value="ECO:0007669"/>
    <property type="project" value="UniProtKB-UniRule"/>
</dbReference>
<gene>
    <name evidence="4" type="ORF">NO1_0799</name>
</gene>
<organism evidence="4 5">
    <name type="scientific">Termititenax aidoneus</name>
    <dbReference type="NCBI Taxonomy" id="2218524"/>
    <lineage>
        <taxon>Bacteria</taxon>
        <taxon>Bacillati</taxon>
        <taxon>Candidatus Margulisiibacteriota</taxon>
        <taxon>Candidatus Termititenacia</taxon>
        <taxon>Candidatus Termititenacales</taxon>
        <taxon>Candidatus Termititenacaceae</taxon>
        <taxon>Candidatus Termititenax</taxon>
    </lineage>
</organism>
<dbReference type="Proteomes" id="UP000269352">
    <property type="component" value="Unassembled WGS sequence"/>
</dbReference>
<protein>
    <recommendedName>
        <fullName evidence="2 3">Single-stranded DNA-binding protein</fullName>
        <shortName evidence="2">SSB</shortName>
    </recommendedName>
</protein>
<comment type="caution">
    <text evidence="4">The sequence shown here is derived from an EMBL/GenBank/DDBJ whole genome shotgun (WGS) entry which is preliminary data.</text>
</comment>
<dbReference type="HAMAP" id="MF_00984">
    <property type="entry name" value="SSB"/>
    <property type="match status" value="1"/>
</dbReference>
<dbReference type="Gene3D" id="2.40.50.140">
    <property type="entry name" value="Nucleic acid-binding proteins"/>
    <property type="match status" value="1"/>
</dbReference>
<comment type="subunit">
    <text evidence="2">Homotetramer.</text>
</comment>
<reference evidence="4 5" key="1">
    <citation type="journal article" date="2019" name="ISME J.">
        <title>Genome analyses of uncultured TG2/ZB3 bacteria in 'Margulisbacteria' specifically attached to ectosymbiotic spirochetes of protists in the termite gut.</title>
        <authorList>
            <person name="Utami Y.D."/>
            <person name="Kuwahara H."/>
            <person name="Igai K."/>
            <person name="Murakami T."/>
            <person name="Sugaya K."/>
            <person name="Morikawa T."/>
            <person name="Nagura Y."/>
            <person name="Yuki M."/>
            <person name="Deevong P."/>
            <person name="Inoue T."/>
            <person name="Kihara K."/>
            <person name="Lo N."/>
            <person name="Yamada A."/>
            <person name="Ohkuma M."/>
            <person name="Hongoh Y."/>
        </authorList>
    </citation>
    <scope>NUCLEOTIDE SEQUENCE [LARGE SCALE GENOMIC DNA]</scope>
    <source>
        <strain evidence="4">NkOx7-01</strain>
    </source>
</reference>
<dbReference type="EMBL" id="BGZN01000010">
    <property type="protein sequence ID" value="GBR73410.1"/>
    <property type="molecule type" value="Genomic_DNA"/>
</dbReference>
<dbReference type="InterPro" id="IPR011344">
    <property type="entry name" value="ssDNA-bd"/>
</dbReference>
<dbReference type="CDD" id="cd04496">
    <property type="entry name" value="SSB_OBF"/>
    <property type="match status" value="1"/>
</dbReference>
<dbReference type="PANTHER" id="PTHR10302:SF27">
    <property type="entry name" value="SINGLE-STRANDED DNA-BINDING PROTEIN"/>
    <property type="match status" value="1"/>
</dbReference>
<dbReference type="AlphaFoldDB" id="A0A388TA05"/>